<evidence type="ECO:0000256" key="1">
    <source>
        <dbReference type="SAM" id="Phobius"/>
    </source>
</evidence>
<organism evidence="3 4">
    <name type="scientific">Methanobacterium congolense</name>
    <dbReference type="NCBI Taxonomy" id="118062"/>
    <lineage>
        <taxon>Archaea</taxon>
        <taxon>Methanobacteriati</taxon>
        <taxon>Methanobacteriota</taxon>
        <taxon>Methanomada group</taxon>
        <taxon>Methanobacteria</taxon>
        <taxon>Methanobacteriales</taxon>
        <taxon>Methanobacteriaceae</taxon>
        <taxon>Methanobacterium</taxon>
    </lineage>
</organism>
<keyword evidence="1" id="KW-0812">Transmembrane</keyword>
<keyword evidence="4" id="KW-1185">Reference proteome</keyword>
<sequence>MFGKKVKSHPGERVVFETRPKFMMSLTSTFLKFIILLIIFKFFNSIVVAAASLQNYLITMVQIPLVESVTIILMLIAFFLFLWIVWDVLVWKSISYLITDRRVVIKRGVLRKKRVFMHYNKIQDVSVSQSITERIFNSGDIEIFGGHERTTMVLEDIPDPSEVEDMINRLIEGDSDLEDNYESYDNEVYNKVYKKPPKQKKTVERDIISDYDKKFKK</sequence>
<dbReference type="RefSeq" id="WP_071905955.1">
    <property type="nucleotide sequence ID" value="NZ_LT607756.1"/>
</dbReference>
<dbReference type="GeneID" id="30411171"/>
<feature type="domain" description="YdbS-like PH" evidence="2">
    <location>
        <begin position="91"/>
        <end position="165"/>
    </location>
</feature>
<keyword evidence="1" id="KW-0472">Membrane</keyword>
<accession>A0A1D3L015</accession>
<dbReference type="PANTHER" id="PTHR37938">
    <property type="entry name" value="BLL0215 PROTEIN"/>
    <property type="match status" value="1"/>
</dbReference>
<dbReference type="PANTHER" id="PTHR37938:SF1">
    <property type="entry name" value="BLL0215 PROTEIN"/>
    <property type="match status" value="1"/>
</dbReference>
<evidence type="ECO:0000313" key="3">
    <source>
        <dbReference type="EMBL" id="SCG84888.1"/>
    </source>
</evidence>
<dbReference type="KEGG" id="mcub:MCBB_0307"/>
<dbReference type="STRING" id="118062.MCBB_0307"/>
<protein>
    <submittedName>
        <fullName evidence="3">Membrane-flanked domain DUF304</fullName>
    </submittedName>
</protein>
<keyword evidence="1" id="KW-1133">Transmembrane helix</keyword>
<dbReference type="Pfam" id="PF03703">
    <property type="entry name" value="bPH_2"/>
    <property type="match status" value="1"/>
</dbReference>
<dbReference type="InterPro" id="IPR005182">
    <property type="entry name" value="YdbS-like_PH"/>
</dbReference>
<gene>
    <name evidence="3" type="ORF">MCBB_0307</name>
</gene>
<dbReference type="AlphaFoldDB" id="A0A1D3L015"/>
<reference evidence="3 4" key="1">
    <citation type="submission" date="2016-08" db="EMBL/GenBank/DDBJ databases">
        <authorList>
            <person name="Seilhamer J.J."/>
        </authorList>
    </citation>
    <scope>NUCLEOTIDE SEQUENCE [LARGE SCALE GENOMIC DNA]</scope>
    <source>
        <strain evidence="3">Buetzberg</strain>
    </source>
</reference>
<dbReference type="OrthoDB" id="78147at2157"/>
<dbReference type="EMBL" id="LT607756">
    <property type="protein sequence ID" value="SCG84888.1"/>
    <property type="molecule type" value="Genomic_DNA"/>
</dbReference>
<proteinExistence type="predicted"/>
<evidence type="ECO:0000259" key="2">
    <source>
        <dbReference type="Pfam" id="PF03703"/>
    </source>
</evidence>
<name>A0A1D3L015_9EURY</name>
<feature type="transmembrane region" description="Helical" evidence="1">
    <location>
        <begin position="29"/>
        <end position="51"/>
    </location>
</feature>
<evidence type="ECO:0000313" key="4">
    <source>
        <dbReference type="Proteomes" id="UP000094707"/>
    </source>
</evidence>
<dbReference type="Proteomes" id="UP000094707">
    <property type="component" value="Chromosome I"/>
</dbReference>
<feature type="transmembrane region" description="Helical" evidence="1">
    <location>
        <begin position="71"/>
        <end position="91"/>
    </location>
</feature>